<accession>A0A9W6J051</accession>
<dbReference type="InterPro" id="IPR002477">
    <property type="entry name" value="Peptidoglycan-bd-like"/>
</dbReference>
<dbReference type="RefSeq" id="WP_271168587.1">
    <property type="nucleotide sequence ID" value="NZ_BSFI01000008.1"/>
</dbReference>
<comment type="caution">
    <text evidence="2">The sequence shown here is derived from an EMBL/GenBank/DDBJ whole genome shotgun (WGS) entry which is preliminary data.</text>
</comment>
<evidence type="ECO:0000313" key="3">
    <source>
        <dbReference type="Proteomes" id="UP001143372"/>
    </source>
</evidence>
<dbReference type="Pfam" id="PF01471">
    <property type="entry name" value="PG_binding_1"/>
    <property type="match status" value="1"/>
</dbReference>
<proteinExistence type="predicted"/>
<dbReference type="Gene3D" id="1.10.101.10">
    <property type="entry name" value="PGBD-like superfamily/PGBD"/>
    <property type="match status" value="1"/>
</dbReference>
<reference evidence="2" key="1">
    <citation type="journal article" date="2014" name="Int. J. Syst. Evol. Microbiol.">
        <title>Complete genome sequence of Corynebacterium casei LMG S-19264T (=DSM 44701T), isolated from a smear-ripened cheese.</title>
        <authorList>
            <consortium name="US DOE Joint Genome Institute (JGI-PGF)"/>
            <person name="Walter F."/>
            <person name="Albersmeier A."/>
            <person name="Kalinowski J."/>
            <person name="Ruckert C."/>
        </authorList>
    </citation>
    <scope>NUCLEOTIDE SEQUENCE</scope>
    <source>
        <strain evidence="2">VKM B-2347</strain>
    </source>
</reference>
<protein>
    <recommendedName>
        <fullName evidence="1">Peptidoglycan binding-like domain-containing protein</fullName>
    </recommendedName>
</protein>
<gene>
    <name evidence="2" type="ORF">GCM10008179_19790</name>
</gene>
<dbReference type="Proteomes" id="UP001143372">
    <property type="component" value="Unassembled WGS sequence"/>
</dbReference>
<name>A0A9W6J051_9HYPH</name>
<dbReference type="SUPFAM" id="SSF47090">
    <property type="entry name" value="PGBD-like"/>
    <property type="match status" value="1"/>
</dbReference>
<evidence type="ECO:0000259" key="1">
    <source>
        <dbReference type="Pfam" id="PF01471"/>
    </source>
</evidence>
<dbReference type="InterPro" id="IPR036365">
    <property type="entry name" value="PGBD-like_sf"/>
</dbReference>
<feature type="domain" description="Peptidoglycan binding-like" evidence="1">
    <location>
        <begin position="51"/>
        <end position="96"/>
    </location>
</feature>
<keyword evidence="3" id="KW-1185">Reference proteome</keyword>
<dbReference type="AlphaFoldDB" id="A0A9W6J051"/>
<dbReference type="EMBL" id="BSFI01000008">
    <property type="protein sequence ID" value="GLK68341.1"/>
    <property type="molecule type" value="Genomic_DNA"/>
</dbReference>
<reference evidence="2" key="2">
    <citation type="submission" date="2023-01" db="EMBL/GenBank/DDBJ databases">
        <authorList>
            <person name="Sun Q."/>
            <person name="Evtushenko L."/>
        </authorList>
    </citation>
    <scope>NUCLEOTIDE SEQUENCE</scope>
    <source>
        <strain evidence="2">VKM B-2347</strain>
    </source>
</reference>
<evidence type="ECO:0000313" key="2">
    <source>
        <dbReference type="EMBL" id="GLK68341.1"/>
    </source>
</evidence>
<sequence length="112" mass="12092">MKIWVLFGFLAVAAAIGAQPVAALNRADYQIAERAFYASDAKQHFEVPLLLIAAGHFNGMSTGAFGPRLFKAIQEYQSSLGAPQTGWLTPDQLARLRVSGYGAMSAWGMTEI</sequence>
<organism evidence="2 3">
    <name type="scientific">Hansschlegelia plantiphila</name>
    <dbReference type="NCBI Taxonomy" id="374655"/>
    <lineage>
        <taxon>Bacteria</taxon>
        <taxon>Pseudomonadati</taxon>
        <taxon>Pseudomonadota</taxon>
        <taxon>Alphaproteobacteria</taxon>
        <taxon>Hyphomicrobiales</taxon>
        <taxon>Methylopilaceae</taxon>
        <taxon>Hansschlegelia</taxon>
    </lineage>
</organism>
<dbReference type="InterPro" id="IPR036366">
    <property type="entry name" value="PGBDSf"/>
</dbReference>